<evidence type="ECO:0000256" key="1">
    <source>
        <dbReference type="SAM" id="MobiDB-lite"/>
    </source>
</evidence>
<reference evidence="2" key="1">
    <citation type="submission" date="2019-05" db="EMBL/GenBank/DDBJ databases">
        <title>The de novo reference genome and transcriptome assemblies of the wild tomato species Solanum chilense.</title>
        <authorList>
            <person name="Stam R."/>
            <person name="Nosenko T."/>
            <person name="Hoerger A.C."/>
            <person name="Stephan W."/>
            <person name="Seidel M.A."/>
            <person name="Kuhn J.M.M."/>
            <person name="Haberer G."/>
            <person name="Tellier A."/>
        </authorList>
    </citation>
    <scope>NUCLEOTIDE SEQUENCE</scope>
    <source>
        <tissue evidence="2">Mature leaves</tissue>
    </source>
</reference>
<comment type="caution">
    <text evidence="2">The sequence shown here is derived from an EMBL/GenBank/DDBJ whole genome shotgun (WGS) entry which is preliminary data.</text>
</comment>
<sequence>VVNESTPKSKNKPSKQKRDAAKKRQSKRQDKDMEQEHEVREELCNKIVMVDDNQGLNILPLQVQYMTPHTSDPPDKMQQKFRLNTEHILDEYNVINSEDELVEENQPLEESDDNDETSEALIRAFSPHNDQTLEDEIQQVTKNQFLSPMGLQHDRFHFRKQDANTVTSGRPNTRLFSSKSTQ</sequence>
<proteinExistence type="predicted"/>
<feature type="compositionally biased region" description="Basic residues" evidence="1">
    <location>
        <begin position="9"/>
        <end position="26"/>
    </location>
</feature>
<gene>
    <name evidence="2" type="ORF">EJD97_012684</name>
</gene>
<organism evidence="2">
    <name type="scientific">Solanum chilense</name>
    <name type="common">Tomato</name>
    <name type="synonym">Lycopersicon chilense</name>
    <dbReference type="NCBI Taxonomy" id="4083"/>
    <lineage>
        <taxon>Eukaryota</taxon>
        <taxon>Viridiplantae</taxon>
        <taxon>Streptophyta</taxon>
        <taxon>Embryophyta</taxon>
        <taxon>Tracheophyta</taxon>
        <taxon>Spermatophyta</taxon>
        <taxon>Magnoliopsida</taxon>
        <taxon>eudicotyledons</taxon>
        <taxon>Gunneridae</taxon>
        <taxon>Pentapetalae</taxon>
        <taxon>asterids</taxon>
        <taxon>lamiids</taxon>
        <taxon>Solanales</taxon>
        <taxon>Solanaceae</taxon>
        <taxon>Solanoideae</taxon>
        <taxon>Solaneae</taxon>
        <taxon>Solanum</taxon>
        <taxon>Solanum subgen. Lycopersicon</taxon>
    </lineage>
</organism>
<dbReference type="EMBL" id="RXGB01003245">
    <property type="protein sequence ID" value="TMW92690.1"/>
    <property type="molecule type" value="Genomic_DNA"/>
</dbReference>
<feature type="compositionally biased region" description="Basic and acidic residues" evidence="1">
    <location>
        <begin position="27"/>
        <end position="39"/>
    </location>
</feature>
<accession>A0A6N2BFV0</accession>
<feature type="region of interest" description="Disordered" evidence="1">
    <location>
        <begin position="1"/>
        <end position="39"/>
    </location>
</feature>
<protein>
    <submittedName>
        <fullName evidence="2">Uncharacterized protein</fullName>
    </submittedName>
</protein>
<name>A0A6N2BFV0_SOLCI</name>
<feature type="non-terminal residue" evidence="2">
    <location>
        <position position="1"/>
    </location>
</feature>
<dbReference type="AlphaFoldDB" id="A0A6N2BFV0"/>
<evidence type="ECO:0000313" key="2">
    <source>
        <dbReference type="EMBL" id="TMW92690.1"/>
    </source>
</evidence>
<feature type="region of interest" description="Disordered" evidence="1">
    <location>
        <begin position="160"/>
        <end position="182"/>
    </location>
</feature>
<feature type="compositionally biased region" description="Polar residues" evidence="1">
    <location>
        <begin position="163"/>
        <end position="182"/>
    </location>
</feature>